<feature type="compositionally biased region" description="Basic and acidic residues" evidence="1">
    <location>
        <begin position="1"/>
        <end position="11"/>
    </location>
</feature>
<keyword evidence="4" id="KW-1185">Reference proteome</keyword>
<feature type="region of interest" description="Disordered" evidence="1">
    <location>
        <begin position="1"/>
        <end position="39"/>
    </location>
</feature>
<proteinExistence type="predicted"/>
<dbReference type="EMBL" id="OU892278">
    <property type="protein sequence ID" value="CAG9764099.1"/>
    <property type="molecule type" value="Genomic_DNA"/>
</dbReference>
<dbReference type="InterPro" id="IPR031961">
    <property type="entry name" value="DUF4780"/>
</dbReference>
<reference evidence="3" key="1">
    <citation type="submission" date="2022-01" db="EMBL/GenBank/DDBJ databases">
        <authorList>
            <person name="King R."/>
        </authorList>
    </citation>
    <scope>NUCLEOTIDE SEQUENCE</scope>
</reference>
<dbReference type="Pfam" id="PF16012">
    <property type="entry name" value="DUF4780"/>
    <property type="match status" value="1"/>
</dbReference>
<gene>
    <name evidence="3" type="ORF">CEUTPL_LOCUS4744</name>
</gene>
<evidence type="ECO:0000256" key="1">
    <source>
        <dbReference type="SAM" id="MobiDB-lite"/>
    </source>
</evidence>
<feature type="compositionally biased region" description="Basic and acidic residues" evidence="1">
    <location>
        <begin position="22"/>
        <end position="37"/>
    </location>
</feature>
<name>A0A9N9MG30_9CUCU</name>
<evidence type="ECO:0000313" key="4">
    <source>
        <dbReference type="Proteomes" id="UP001152799"/>
    </source>
</evidence>
<protein>
    <recommendedName>
        <fullName evidence="2">DUF4780 domain-containing protein</fullName>
    </recommendedName>
</protein>
<organism evidence="3 4">
    <name type="scientific">Ceutorhynchus assimilis</name>
    <name type="common">cabbage seed weevil</name>
    <dbReference type="NCBI Taxonomy" id="467358"/>
    <lineage>
        <taxon>Eukaryota</taxon>
        <taxon>Metazoa</taxon>
        <taxon>Ecdysozoa</taxon>
        <taxon>Arthropoda</taxon>
        <taxon>Hexapoda</taxon>
        <taxon>Insecta</taxon>
        <taxon>Pterygota</taxon>
        <taxon>Neoptera</taxon>
        <taxon>Endopterygota</taxon>
        <taxon>Coleoptera</taxon>
        <taxon>Polyphaga</taxon>
        <taxon>Cucujiformia</taxon>
        <taxon>Curculionidae</taxon>
        <taxon>Ceutorhynchinae</taxon>
        <taxon>Ceutorhynchus</taxon>
    </lineage>
</organism>
<evidence type="ECO:0000313" key="3">
    <source>
        <dbReference type="EMBL" id="CAG9764099.1"/>
    </source>
</evidence>
<evidence type="ECO:0000259" key="2">
    <source>
        <dbReference type="Pfam" id="PF16012"/>
    </source>
</evidence>
<dbReference type="OrthoDB" id="6782034at2759"/>
<dbReference type="AlphaFoldDB" id="A0A9N9MG30"/>
<sequence>MKHRPPPDAKAHRSKPGVMGGNERRCGLKRNRSERSPRATLKMRPEVVMGAAFPKAAPAHGSYSQATKNHLRVAIIDRQDPLGKLTAEQAGAVQSNLEGLLDKAVQENLQRGLNVEDISHSGEILRIICGDGESLEWLKGAVKQIPVLLEGAQLEVVQADDLSTLAKANLWIPEKPEEKGLVLA</sequence>
<accession>A0A9N9MG30</accession>
<dbReference type="Proteomes" id="UP001152799">
    <property type="component" value="Chromosome 2"/>
</dbReference>
<feature type="domain" description="DUF4780" evidence="2">
    <location>
        <begin position="67"/>
        <end position="176"/>
    </location>
</feature>